<feature type="binding site" evidence="9">
    <location>
        <position position="192"/>
    </location>
    <ligand>
        <name>Zn(2+)</name>
        <dbReference type="ChEBI" id="CHEBI:29105"/>
        <note>catalytic</note>
    </ligand>
</feature>
<comment type="cofactor">
    <cofactor evidence="9">
        <name>Zn(2+)</name>
        <dbReference type="ChEBI" id="CHEBI:29105"/>
    </cofactor>
    <text evidence="9">Binds 1 zinc ion per subunit.</text>
</comment>
<dbReference type="OrthoDB" id="9801430at2"/>
<comment type="function">
    <text evidence="9 10">Catalyzes hydrolysis of the D-alanyl-D-alanine dipeptide.</text>
</comment>
<dbReference type="EC" id="3.4.13.22" evidence="9 10"/>
<feature type="active site" description="Proton donor/acceptor" evidence="9">
    <location>
        <position position="189"/>
    </location>
</feature>
<dbReference type="EMBL" id="VKAC01000019">
    <property type="protein sequence ID" value="TXR51658.1"/>
    <property type="molecule type" value="Genomic_DNA"/>
</dbReference>
<evidence type="ECO:0000256" key="6">
    <source>
        <dbReference type="ARBA" id="ARBA00022997"/>
    </source>
</evidence>
<comment type="caution">
    <text evidence="11">The sequence shown here is derived from an EMBL/GenBank/DDBJ whole genome shotgun (WGS) entry which is preliminary data.</text>
</comment>
<keyword evidence="12" id="KW-1185">Reference proteome</keyword>
<dbReference type="InterPro" id="IPR009045">
    <property type="entry name" value="Zn_M74/Hedgehog-like"/>
</dbReference>
<keyword evidence="7 9" id="KW-0482">Metalloprotease</keyword>
<accession>A0A5C8Z384</accession>
<name>A0A5C8Z384_9ACTN</name>
<gene>
    <name evidence="11" type="ORF">FMM08_21760</name>
</gene>
<dbReference type="InterPro" id="IPR000755">
    <property type="entry name" value="A_A_dipeptidase"/>
</dbReference>
<protein>
    <recommendedName>
        <fullName evidence="9 10">D-alanyl-D-alanine dipeptidase</fullName>
        <shortName evidence="9 10">D-Ala-D-Ala dipeptidase</shortName>
        <ecNumber evidence="9 10">3.4.13.22</ecNumber>
    </recommendedName>
</protein>
<evidence type="ECO:0000256" key="4">
    <source>
        <dbReference type="ARBA" id="ARBA00022801"/>
    </source>
</evidence>
<feature type="binding site" evidence="9">
    <location>
        <position position="121"/>
    </location>
    <ligand>
        <name>Zn(2+)</name>
        <dbReference type="ChEBI" id="CHEBI:29105"/>
        <note>catalytic</note>
    </ligand>
</feature>
<dbReference type="Gene3D" id="3.30.1380.10">
    <property type="match status" value="1"/>
</dbReference>
<keyword evidence="8 10" id="KW-0961">Cell wall biogenesis/degradation</keyword>
<dbReference type="RefSeq" id="WP_147928452.1">
    <property type="nucleotide sequence ID" value="NZ_VKAC01000019.1"/>
</dbReference>
<comment type="catalytic activity">
    <reaction evidence="1 9 10">
        <text>D-alanyl-D-alanine + H2O = 2 D-alanine</text>
        <dbReference type="Rhea" id="RHEA:20661"/>
        <dbReference type="ChEBI" id="CHEBI:15377"/>
        <dbReference type="ChEBI" id="CHEBI:57416"/>
        <dbReference type="ChEBI" id="CHEBI:57822"/>
        <dbReference type="EC" id="3.4.13.22"/>
    </reaction>
</comment>
<evidence type="ECO:0000256" key="1">
    <source>
        <dbReference type="ARBA" id="ARBA00001362"/>
    </source>
</evidence>
<evidence type="ECO:0000256" key="8">
    <source>
        <dbReference type="ARBA" id="ARBA00023316"/>
    </source>
</evidence>
<dbReference type="GO" id="GO:0008237">
    <property type="term" value="F:metallopeptidase activity"/>
    <property type="evidence" value="ECO:0007669"/>
    <property type="project" value="UniProtKB-KW"/>
</dbReference>
<proteinExistence type="inferred from homology"/>
<evidence type="ECO:0000256" key="7">
    <source>
        <dbReference type="ARBA" id="ARBA00023049"/>
    </source>
</evidence>
<evidence type="ECO:0000256" key="10">
    <source>
        <dbReference type="PIRNR" id="PIRNR026671"/>
    </source>
</evidence>
<dbReference type="GO" id="GO:0006508">
    <property type="term" value="P:proteolysis"/>
    <property type="evidence" value="ECO:0007669"/>
    <property type="project" value="UniProtKB-KW"/>
</dbReference>
<dbReference type="PIRSF" id="PIRSF026671">
    <property type="entry name" value="AA_dipeptidase"/>
    <property type="match status" value="1"/>
</dbReference>
<dbReference type="SUPFAM" id="SSF55166">
    <property type="entry name" value="Hedgehog/DD-peptidase"/>
    <property type="match status" value="1"/>
</dbReference>
<keyword evidence="3 9" id="KW-0479">Metal-binding</keyword>
<comment type="similarity">
    <text evidence="9 10">Belongs to the peptidase M15D family.</text>
</comment>
<dbReference type="Pfam" id="PF01427">
    <property type="entry name" value="Peptidase_M15"/>
    <property type="match status" value="1"/>
</dbReference>
<feature type="binding site" evidence="9">
    <location>
        <position position="128"/>
    </location>
    <ligand>
        <name>Zn(2+)</name>
        <dbReference type="ChEBI" id="CHEBI:29105"/>
        <note>catalytic</note>
    </ligand>
</feature>
<organism evidence="11 12">
    <name type="scientific">Quadrisphaera setariae</name>
    <dbReference type="NCBI Taxonomy" id="2593304"/>
    <lineage>
        <taxon>Bacteria</taxon>
        <taxon>Bacillati</taxon>
        <taxon>Actinomycetota</taxon>
        <taxon>Actinomycetes</taxon>
        <taxon>Kineosporiales</taxon>
        <taxon>Kineosporiaceae</taxon>
        <taxon>Quadrisphaera</taxon>
    </lineage>
</organism>
<keyword evidence="2 9" id="KW-0645">Protease</keyword>
<dbReference type="PANTHER" id="PTHR43126:SF2">
    <property type="entry name" value="D-ALANYL-D-ALANINE DIPEPTIDASE"/>
    <property type="match status" value="1"/>
</dbReference>
<dbReference type="PANTHER" id="PTHR43126">
    <property type="entry name" value="D-ALANYL-D-ALANINE DIPEPTIDASE"/>
    <property type="match status" value="1"/>
</dbReference>
<dbReference type="HAMAP" id="MF_01924">
    <property type="entry name" value="A_A_dipeptidase"/>
    <property type="match status" value="1"/>
</dbReference>
<evidence type="ECO:0000256" key="2">
    <source>
        <dbReference type="ARBA" id="ARBA00022670"/>
    </source>
</evidence>
<evidence type="ECO:0000256" key="5">
    <source>
        <dbReference type="ARBA" id="ARBA00022833"/>
    </source>
</evidence>
<reference evidence="11 12" key="1">
    <citation type="submission" date="2019-07" db="EMBL/GenBank/DDBJ databases">
        <title>Quadrisphaera sp. strain DD2A genome sequencing and assembly.</title>
        <authorList>
            <person name="Kim I."/>
        </authorList>
    </citation>
    <scope>NUCLEOTIDE SEQUENCE [LARGE SCALE GENOMIC DNA]</scope>
    <source>
        <strain evidence="11 12">DD2A</strain>
    </source>
</reference>
<keyword evidence="4 9" id="KW-0378">Hydrolase</keyword>
<dbReference type="GO" id="GO:0160237">
    <property type="term" value="F:D-Ala-D-Ala dipeptidase activity"/>
    <property type="evidence" value="ECO:0007669"/>
    <property type="project" value="UniProtKB-EC"/>
</dbReference>
<evidence type="ECO:0000256" key="9">
    <source>
        <dbReference type="HAMAP-Rule" id="MF_01924"/>
    </source>
</evidence>
<evidence type="ECO:0000313" key="12">
    <source>
        <dbReference type="Proteomes" id="UP000321234"/>
    </source>
</evidence>
<evidence type="ECO:0000256" key="3">
    <source>
        <dbReference type="ARBA" id="ARBA00022723"/>
    </source>
</evidence>
<dbReference type="CDD" id="cd14843">
    <property type="entry name" value="D-Ala-D-Ala_dipeptidase_like"/>
    <property type="match status" value="1"/>
</dbReference>
<keyword evidence="5 9" id="KW-0862">Zinc</keyword>
<dbReference type="GO" id="GO:0071555">
    <property type="term" value="P:cell wall organization"/>
    <property type="evidence" value="ECO:0007669"/>
    <property type="project" value="UniProtKB-KW"/>
</dbReference>
<feature type="site" description="Transition state stabilizer" evidence="9">
    <location>
        <position position="77"/>
    </location>
</feature>
<dbReference type="GO" id="GO:0008270">
    <property type="term" value="F:zinc ion binding"/>
    <property type="evidence" value="ECO:0007669"/>
    <property type="project" value="UniProtKB-UniRule"/>
</dbReference>
<sequence length="225" mass="24295">MPAVILMADARVAAVPVRECGEPLLDAAASPHLRVDDRMADGQGHWRMLRQGVVERLERAARLLPDGVGLLVLEGYRTPQQQARAFTRYCDELQELRPELQGAALREAGSRYISPPEVAPHPSGAAVDLTLCDDDGTELDLGCAYDATPEVSGGTCFTDAPGLTGPAAANRRLLVEVLIAAGLVNYPTEWWHWSYGDRYWALQSGEPAALYGPHDLTARPRAAGA</sequence>
<dbReference type="AlphaFoldDB" id="A0A5C8Z384"/>
<evidence type="ECO:0000313" key="11">
    <source>
        <dbReference type="EMBL" id="TXR51658.1"/>
    </source>
</evidence>
<keyword evidence="6 9" id="KW-0224">Dipeptidase</keyword>
<dbReference type="Proteomes" id="UP000321234">
    <property type="component" value="Unassembled WGS sequence"/>
</dbReference>